<dbReference type="GO" id="GO:0005730">
    <property type="term" value="C:nucleolus"/>
    <property type="evidence" value="ECO:0007669"/>
    <property type="project" value="TreeGrafter"/>
</dbReference>
<dbReference type="GO" id="GO:0003677">
    <property type="term" value="F:DNA binding"/>
    <property type="evidence" value="ECO:0007669"/>
    <property type="project" value="InterPro"/>
</dbReference>
<evidence type="ECO:0000256" key="6">
    <source>
        <dbReference type="ARBA" id="ARBA00023242"/>
    </source>
</evidence>
<evidence type="ECO:0000256" key="3">
    <source>
        <dbReference type="ARBA" id="ARBA00022737"/>
    </source>
</evidence>
<evidence type="ECO:0000256" key="7">
    <source>
        <dbReference type="PROSITE-ProRule" id="PRU01145"/>
    </source>
</evidence>
<feature type="region of interest" description="Disordered" evidence="8">
    <location>
        <begin position="166"/>
        <end position="198"/>
    </location>
</feature>
<comment type="caution">
    <text evidence="11">The sequence shown here is derived from an EMBL/GenBank/DDBJ whole genome shotgun (WGS) entry which is preliminary data.</text>
</comment>
<evidence type="ECO:0000313" key="12">
    <source>
        <dbReference type="Proteomes" id="UP001431783"/>
    </source>
</evidence>
<dbReference type="Pfam" id="PF08790">
    <property type="entry name" value="zf-LYAR"/>
    <property type="match status" value="1"/>
</dbReference>
<keyword evidence="2" id="KW-0479">Metal-binding</keyword>
<feature type="domain" description="Zinc finger C2H2 LYAR-type" evidence="9">
    <location>
        <begin position="32"/>
        <end position="59"/>
    </location>
</feature>
<name>A0AAW1UCQ2_9CUCU</name>
<keyword evidence="6" id="KW-0539">Nucleus</keyword>
<comment type="subcellular location">
    <subcellularLocation>
        <location evidence="1">Nucleus</location>
    </subcellularLocation>
</comment>
<feature type="domain" description="Cell growth-regulating nucleolar protein-like winged helix" evidence="10">
    <location>
        <begin position="201"/>
        <end position="267"/>
    </location>
</feature>
<dbReference type="InterPro" id="IPR036236">
    <property type="entry name" value="Znf_C2H2_sf"/>
</dbReference>
<evidence type="ECO:0008006" key="13">
    <source>
        <dbReference type="Google" id="ProtNLM"/>
    </source>
</evidence>
<dbReference type="Pfam" id="PF25879">
    <property type="entry name" value="WHD_LYAR"/>
    <property type="match status" value="1"/>
</dbReference>
<dbReference type="InterPro" id="IPR014898">
    <property type="entry name" value="Znf_C2H2_LYAR"/>
</dbReference>
<feature type="compositionally biased region" description="Basic and acidic residues" evidence="8">
    <location>
        <begin position="166"/>
        <end position="195"/>
    </location>
</feature>
<reference evidence="11 12" key="1">
    <citation type="submission" date="2023-03" db="EMBL/GenBank/DDBJ databases">
        <title>Genome insight into feeding habits of ladybird beetles.</title>
        <authorList>
            <person name="Li H.-S."/>
            <person name="Huang Y.-H."/>
            <person name="Pang H."/>
        </authorList>
    </citation>
    <scope>NUCLEOTIDE SEQUENCE [LARGE SCALE GENOMIC DNA]</scope>
    <source>
        <strain evidence="11">SYSU_2023b</strain>
        <tissue evidence="11">Whole body</tissue>
    </source>
</reference>
<dbReference type="SUPFAM" id="SSF57667">
    <property type="entry name" value="beta-beta-alpha zinc fingers"/>
    <property type="match status" value="2"/>
</dbReference>
<evidence type="ECO:0000256" key="4">
    <source>
        <dbReference type="ARBA" id="ARBA00022771"/>
    </source>
</evidence>
<dbReference type="GO" id="GO:0000122">
    <property type="term" value="P:negative regulation of transcription by RNA polymerase II"/>
    <property type="evidence" value="ECO:0007669"/>
    <property type="project" value="TreeGrafter"/>
</dbReference>
<dbReference type="InterPro" id="IPR039999">
    <property type="entry name" value="LYAR"/>
</dbReference>
<protein>
    <recommendedName>
        <fullName evidence="13">Cell growth-regulating nucleolar protein</fullName>
    </recommendedName>
</protein>
<evidence type="ECO:0000256" key="5">
    <source>
        <dbReference type="ARBA" id="ARBA00022833"/>
    </source>
</evidence>
<dbReference type="Gene3D" id="3.30.1490.490">
    <property type="match status" value="1"/>
</dbReference>
<dbReference type="Proteomes" id="UP001431783">
    <property type="component" value="Unassembled WGS sequence"/>
</dbReference>
<dbReference type="InterPro" id="IPR058719">
    <property type="entry name" value="WHD_LYAR"/>
</dbReference>
<evidence type="ECO:0000259" key="9">
    <source>
        <dbReference type="Pfam" id="PF08790"/>
    </source>
</evidence>
<gene>
    <name evidence="11" type="ORF">WA026_020145</name>
</gene>
<evidence type="ECO:0000256" key="2">
    <source>
        <dbReference type="ARBA" id="ARBA00022723"/>
    </source>
</evidence>
<dbReference type="GO" id="GO:0006364">
    <property type="term" value="P:rRNA processing"/>
    <property type="evidence" value="ECO:0007669"/>
    <property type="project" value="TreeGrafter"/>
</dbReference>
<sequence length="270" mass="31388">MVVFTCNHCGESLQKPKVEKHYSFQCRRGKFLTCVDCLKDFSGEEYTGHVKCLTEEERYAAKGAFKNGNVKKGELKQEMWSDTIKSILDEDSNLNYKCKNLLNHIAGFNNVPRKKQKFINFMKSTMGGRVDNSTIEEVWNIIEEHKKNTSNPPVEEAMKTDLLKRKVDENRNTQNEKDSKKQKLDLETEENKSEESNVDSTKFNFKDEILKVLNKKESISITKLEKKILKKFSTNTQTVDIEKFKKKFAKKLKKIPNVSCEDEKIILNKL</sequence>
<dbReference type="EMBL" id="JARQZJ010000044">
    <property type="protein sequence ID" value="KAK9877922.1"/>
    <property type="molecule type" value="Genomic_DNA"/>
</dbReference>
<keyword evidence="3" id="KW-0677">Repeat</keyword>
<dbReference type="PANTHER" id="PTHR13100">
    <property type="entry name" value="CELL GROWTH-REGULATING NUCLEOLAR PROTEIN LYAR"/>
    <property type="match status" value="1"/>
</dbReference>
<dbReference type="PROSITE" id="PS51804">
    <property type="entry name" value="ZF_C2HC_LYAR"/>
    <property type="match status" value="1"/>
</dbReference>
<evidence type="ECO:0000256" key="8">
    <source>
        <dbReference type="SAM" id="MobiDB-lite"/>
    </source>
</evidence>
<accession>A0AAW1UCQ2</accession>
<keyword evidence="12" id="KW-1185">Reference proteome</keyword>
<dbReference type="FunFam" id="3.30.1490.490:FF:000001">
    <property type="entry name" value="cell growth-regulating nucleolar protein-like"/>
    <property type="match status" value="1"/>
</dbReference>
<evidence type="ECO:0000256" key="1">
    <source>
        <dbReference type="ARBA" id="ARBA00004123"/>
    </source>
</evidence>
<dbReference type="GO" id="GO:0008270">
    <property type="term" value="F:zinc ion binding"/>
    <property type="evidence" value="ECO:0007669"/>
    <property type="project" value="UniProtKB-KW"/>
</dbReference>
<evidence type="ECO:0000313" key="11">
    <source>
        <dbReference type="EMBL" id="KAK9877922.1"/>
    </source>
</evidence>
<keyword evidence="4 7" id="KW-0863">Zinc-finger</keyword>
<dbReference type="PANTHER" id="PTHR13100:SF10">
    <property type="entry name" value="CELL GROWTH-REGULATING NUCLEOLAR PROTEIN"/>
    <property type="match status" value="1"/>
</dbReference>
<evidence type="ECO:0000259" key="10">
    <source>
        <dbReference type="Pfam" id="PF25879"/>
    </source>
</evidence>
<keyword evidence="5" id="KW-0862">Zinc</keyword>
<dbReference type="AlphaFoldDB" id="A0AAW1UCQ2"/>
<proteinExistence type="predicted"/>
<organism evidence="11 12">
    <name type="scientific">Henosepilachna vigintioctopunctata</name>
    <dbReference type="NCBI Taxonomy" id="420089"/>
    <lineage>
        <taxon>Eukaryota</taxon>
        <taxon>Metazoa</taxon>
        <taxon>Ecdysozoa</taxon>
        <taxon>Arthropoda</taxon>
        <taxon>Hexapoda</taxon>
        <taxon>Insecta</taxon>
        <taxon>Pterygota</taxon>
        <taxon>Neoptera</taxon>
        <taxon>Endopterygota</taxon>
        <taxon>Coleoptera</taxon>
        <taxon>Polyphaga</taxon>
        <taxon>Cucujiformia</taxon>
        <taxon>Coccinelloidea</taxon>
        <taxon>Coccinellidae</taxon>
        <taxon>Epilachninae</taxon>
        <taxon>Epilachnini</taxon>
        <taxon>Henosepilachna</taxon>
    </lineage>
</organism>